<sequence>MQFSILKLAVAALAICSDSVLGQTTPAQVVQNIDMVTKKSNDLIAPAQKIDLVSGPLLIIGLGPFPKIITGFVDIVSTVTTALAQMQGMPPVPAGPQSDAIFEAFREFVRIHQVLLNVLIGKAGLFSTVPLIGAPIAAVLRQVESVVDVSLPLPPARPLKDSSWFQRLEKWWLTLVLPKSVAFALISAVQSRATDLQVQAGMLTGTITTTIDRYEGLKLN</sequence>
<feature type="signal peptide" evidence="1">
    <location>
        <begin position="1"/>
        <end position="22"/>
    </location>
</feature>
<evidence type="ECO:0000313" key="2">
    <source>
        <dbReference type="EMBL" id="UQC78231.1"/>
    </source>
</evidence>
<dbReference type="RefSeq" id="XP_049139868.1">
    <property type="nucleotide sequence ID" value="XM_049282725.1"/>
</dbReference>
<organism evidence="2 3">
    <name type="scientific">Colletotrichum lupini</name>
    <dbReference type="NCBI Taxonomy" id="145971"/>
    <lineage>
        <taxon>Eukaryota</taxon>
        <taxon>Fungi</taxon>
        <taxon>Dikarya</taxon>
        <taxon>Ascomycota</taxon>
        <taxon>Pezizomycotina</taxon>
        <taxon>Sordariomycetes</taxon>
        <taxon>Hypocreomycetidae</taxon>
        <taxon>Glomerellales</taxon>
        <taxon>Glomerellaceae</taxon>
        <taxon>Colletotrichum</taxon>
        <taxon>Colletotrichum acutatum species complex</taxon>
    </lineage>
</organism>
<protein>
    <submittedName>
        <fullName evidence="2">UVI-1</fullName>
    </submittedName>
</protein>
<dbReference type="Proteomes" id="UP000830671">
    <property type="component" value="Chromosome 2"/>
</dbReference>
<dbReference type="EMBL" id="CP019474">
    <property type="protein sequence ID" value="UQC78231.1"/>
    <property type="molecule type" value="Genomic_DNA"/>
</dbReference>
<feature type="chain" id="PRO_5040263154" evidence="1">
    <location>
        <begin position="23"/>
        <end position="220"/>
    </location>
</feature>
<dbReference type="KEGG" id="clup:CLUP02_03707"/>
<gene>
    <name evidence="2" type="ORF">CLUP02_03707</name>
</gene>
<proteinExistence type="predicted"/>
<dbReference type="AlphaFoldDB" id="A0A9Q8WCL6"/>
<reference evidence="2" key="1">
    <citation type="journal article" date="2021" name="Mol. Plant Microbe Interact.">
        <title>Complete Genome Sequence of the Plant-Pathogenic Fungus Colletotrichum lupini.</title>
        <authorList>
            <person name="Baroncelli R."/>
            <person name="Pensec F."/>
            <person name="Da Lio D."/>
            <person name="Boufleur T."/>
            <person name="Vicente I."/>
            <person name="Sarrocco S."/>
            <person name="Picot A."/>
            <person name="Baraldi E."/>
            <person name="Sukno S."/>
            <person name="Thon M."/>
            <person name="Le Floch G."/>
        </authorList>
    </citation>
    <scope>NUCLEOTIDE SEQUENCE</scope>
    <source>
        <strain evidence="2">IMI 504893</strain>
    </source>
</reference>
<evidence type="ECO:0000256" key="1">
    <source>
        <dbReference type="SAM" id="SignalP"/>
    </source>
</evidence>
<name>A0A9Q8WCL6_9PEZI</name>
<keyword evidence="1" id="KW-0732">Signal</keyword>
<keyword evidence="3" id="KW-1185">Reference proteome</keyword>
<dbReference type="GeneID" id="73337735"/>
<dbReference type="Pfam" id="PF17615">
    <property type="entry name" value="C166"/>
    <property type="match status" value="1"/>
</dbReference>
<accession>A0A9Q8WCL6</accession>
<evidence type="ECO:0000313" key="3">
    <source>
        <dbReference type="Proteomes" id="UP000830671"/>
    </source>
</evidence>